<accession>A0A151B7F5</accession>
<keyword evidence="2" id="KW-1185">Reference proteome</keyword>
<evidence type="ECO:0000313" key="1">
    <source>
        <dbReference type="EMBL" id="KYH35855.1"/>
    </source>
</evidence>
<dbReference type="PATRIC" id="fig|1121338.3.peg.252"/>
<protein>
    <submittedName>
        <fullName evidence="1">Uncharacterized protein</fullName>
    </submittedName>
</protein>
<evidence type="ECO:0000313" key="2">
    <source>
        <dbReference type="Proteomes" id="UP000075531"/>
    </source>
</evidence>
<dbReference type="EMBL" id="LTBA01000001">
    <property type="protein sequence ID" value="KYH35855.1"/>
    <property type="molecule type" value="Genomic_DNA"/>
</dbReference>
<reference evidence="1 2" key="1">
    <citation type="submission" date="2016-02" db="EMBL/GenBank/DDBJ databases">
        <title>Genome sequence of Clostridium tepidiprofundi DSM 19306.</title>
        <authorList>
            <person name="Poehlein A."/>
            <person name="Daniel R."/>
        </authorList>
    </citation>
    <scope>NUCLEOTIDE SEQUENCE [LARGE SCALE GENOMIC DNA]</scope>
    <source>
        <strain evidence="1 2">DSM 19306</strain>
    </source>
</reference>
<organism evidence="1 2">
    <name type="scientific">Clostridium tepidiprofundi DSM 19306</name>
    <dbReference type="NCBI Taxonomy" id="1121338"/>
    <lineage>
        <taxon>Bacteria</taxon>
        <taxon>Bacillati</taxon>
        <taxon>Bacillota</taxon>
        <taxon>Clostridia</taxon>
        <taxon>Eubacteriales</taxon>
        <taxon>Clostridiaceae</taxon>
        <taxon>Clostridium</taxon>
    </lineage>
</organism>
<gene>
    <name evidence="1" type="ORF">CLTEP_02480</name>
</gene>
<name>A0A151B7F5_9CLOT</name>
<dbReference type="STRING" id="1121338.CLTEP_02480"/>
<sequence>MKQFKIGFTEKKYYEVIVETTDDVRLQDMDIICEELEIQDEYAGELINDLALKGIKGEIIFEGPKFGEIEIKGLEELEG</sequence>
<dbReference type="Proteomes" id="UP000075531">
    <property type="component" value="Unassembled WGS sequence"/>
</dbReference>
<comment type="caution">
    <text evidence="1">The sequence shown here is derived from an EMBL/GenBank/DDBJ whole genome shotgun (WGS) entry which is preliminary data.</text>
</comment>
<proteinExistence type="predicted"/>
<dbReference type="AlphaFoldDB" id="A0A151B7F5"/>
<dbReference type="RefSeq" id="WP_066821312.1">
    <property type="nucleotide sequence ID" value="NZ_LTBA01000001.1"/>
</dbReference>